<name>A0A077UIM9_9STAP</name>
<organism evidence="1 2">
    <name type="scientific">Staphylococcus schweitzeri</name>
    <dbReference type="NCBI Taxonomy" id="1654388"/>
    <lineage>
        <taxon>Bacteria</taxon>
        <taxon>Bacillati</taxon>
        <taxon>Bacillota</taxon>
        <taxon>Bacilli</taxon>
        <taxon>Bacillales</taxon>
        <taxon>Staphylococcaceae</taxon>
        <taxon>Staphylococcus</taxon>
    </lineage>
</organism>
<evidence type="ECO:0000313" key="1">
    <source>
        <dbReference type="EMBL" id="CDR28279.1"/>
    </source>
</evidence>
<sequence length="43" mass="5163">MVVTSAFLLCYTLKGVVLYVQQSIIFSHKVKRFFYNLTYIWEL</sequence>
<gene>
    <name evidence="1" type="ORF">ERS140147_01409</name>
</gene>
<accession>A0A077UIM9</accession>
<reference evidence="1 2" key="1">
    <citation type="submission" date="2014-05" db="EMBL/GenBank/DDBJ databases">
        <authorList>
            <person name="Aslett A.Martin."/>
            <person name="De Silva Nishadi"/>
        </authorList>
    </citation>
    <scope>NUCLEOTIDE SEQUENCE [LARGE SCALE GENOMIC DNA]</scope>
</reference>
<dbReference type="Proteomes" id="UP000044616">
    <property type="component" value="Unassembled WGS sequence"/>
</dbReference>
<dbReference type="AlphaFoldDB" id="A0A077UIM9"/>
<dbReference type="EMBL" id="CCEH01000010">
    <property type="protein sequence ID" value="CDR28279.1"/>
    <property type="molecule type" value="Genomic_DNA"/>
</dbReference>
<evidence type="ECO:0000313" key="2">
    <source>
        <dbReference type="Proteomes" id="UP000044616"/>
    </source>
</evidence>
<protein>
    <submittedName>
        <fullName evidence="1">Uncharacterized protein</fullName>
    </submittedName>
</protein>
<proteinExistence type="predicted"/>